<feature type="signal peptide" evidence="2">
    <location>
        <begin position="1"/>
        <end position="21"/>
    </location>
</feature>
<accession>A0A6J4DXU3</accession>
<dbReference type="Proteomes" id="UP001054892">
    <property type="component" value="Unassembled WGS sequence"/>
</dbReference>
<dbReference type="RefSeq" id="WP_173175014.1">
    <property type="nucleotide sequence ID" value="NZ_AP023189.1"/>
</dbReference>
<reference evidence="3 5" key="1">
    <citation type="submission" date="2020-05" db="EMBL/GenBank/DDBJ databases">
        <title>Characterization of novel class B3 metallo-beta-lactamase from novel Pseudomonas species.</title>
        <authorList>
            <person name="Yamada K."/>
            <person name="Aoki K."/>
            <person name="Ishii Y."/>
        </authorList>
    </citation>
    <scope>NUCLEOTIDE SEQUENCE [LARGE SCALE GENOMIC DNA]</scope>
    <source>
        <strain evidence="3 5">TUM18999</strain>
        <strain evidence="4 6">TUM20286</strain>
    </source>
</reference>
<feature type="coiled-coil region" evidence="1">
    <location>
        <begin position="33"/>
        <end position="125"/>
    </location>
</feature>
<evidence type="ECO:0008006" key="7">
    <source>
        <dbReference type="Google" id="ProtNLM"/>
    </source>
</evidence>
<evidence type="ECO:0000313" key="6">
    <source>
        <dbReference type="Proteomes" id="UP001054892"/>
    </source>
</evidence>
<dbReference type="Pfam" id="PF06476">
    <property type="entry name" value="DUF1090"/>
    <property type="match status" value="1"/>
</dbReference>
<feature type="chain" id="PRO_5026830748" description="DUF1090 domain-containing protein" evidence="2">
    <location>
        <begin position="22"/>
        <end position="128"/>
    </location>
</feature>
<dbReference type="EMBL" id="BQKM01000007">
    <property type="protein sequence ID" value="GJN53650.1"/>
    <property type="molecule type" value="Genomic_DNA"/>
</dbReference>
<evidence type="ECO:0000313" key="3">
    <source>
        <dbReference type="EMBL" id="BCG22383.1"/>
    </source>
</evidence>
<dbReference type="Proteomes" id="UP000509383">
    <property type="component" value="Chromosome"/>
</dbReference>
<gene>
    <name evidence="3" type="ORF">TUM18999_05740</name>
    <name evidence="4" type="ORF">TUM20286_34020</name>
</gene>
<dbReference type="EMBL" id="AP023189">
    <property type="protein sequence ID" value="BCG22383.1"/>
    <property type="molecule type" value="Genomic_DNA"/>
</dbReference>
<organism evidence="3 5">
    <name type="scientific">Pseudomonas tohonis</name>
    <dbReference type="NCBI Taxonomy" id="2725477"/>
    <lineage>
        <taxon>Bacteria</taxon>
        <taxon>Pseudomonadati</taxon>
        <taxon>Pseudomonadota</taxon>
        <taxon>Gammaproteobacteria</taxon>
        <taxon>Pseudomonadales</taxon>
        <taxon>Pseudomonadaceae</taxon>
        <taxon>Pseudomonas</taxon>
    </lineage>
</organism>
<protein>
    <recommendedName>
        <fullName evidence="7">DUF1090 domain-containing protein</fullName>
    </recommendedName>
</protein>
<evidence type="ECO:0000256" key="1">
    <source>
        <dbReference type="SAM" id="Coils"/>
    </source>
</evidence>
<dbReference type="KEGG" id="ptw:TUM18999_05740"/>
<dbReference type="AlphaFoldDB" id="A0A6J4DXU3"/>
<name>A0A6J4DXU3_9PSED</name>
<keyword evidence="6" id="KW-1185">Reference proteome</keyword>
<sequence>MRHCTALLLTAGLALAGIAHATEAPPTGCAAKRQALEARIEQARAHGNEAQVAGLQRALTRVRTYCTDDGLRQDREAAVEKRRAEVREREAELREARAKGDAGKIAKREAKLAEARRELNAAEAQLQR</sequence>
<dbReference type="InterPro" id="IPR009468">
    <property type="entry name" value="DUF1090"/>
</dbReference>
<proteinExistence type="predicted"/>
<evidence type="ECO:0000256" key="2">
    <source>
        <dbReference type="SAM" id="SignalP"/>
    </source>
</evidence>
<evidence type="ECO:0000313" key="4">
    <source>
        <dbReference type="EMBL" id="GJN53650.1"/>
    </source>
</evidence>
<evidence type="ECO:0000313" key="5">
    <source>
        <dbReference type="Proteomes" id="UP000509383"/>
    </source>
</evidence>
<keyword evidence="2" id="KW-0732">Signal</keyword>
<keyword evidence="1" id="KW-0175">Coiled coil</keyword>